<organism evidence="1 2">
    <name type="scientific">Acinetobacter terrae</name>
    <dbReference type="NCBI Taxonomy" id="2731247"/>
    <lineage>
        <taxon>Bacteria</taxon>
        <taxon>Pseudomonadati</taxon>
        <taxon>Pseudomonadota</taxon>
        <taxon>Gammaproteobacteria</taxon>
        <taxon>Moraxellales</taxon>
        <taxon>Moraxellaceae</taxon>
        <taxon>Acinetobacter</taxon>
        <taxon>Acinetobacter Taxon 24</taxon>
    </lineage>
</organism>
<keyword evidence="2" id="KW-1185">Reference proteome</keyword>
<dbReference type="InterPro" id="IPR010260">
    <property type="entry name" value="AlpA"/>
</dbReference>
<comment type="caution">
    <text evidence="1">The sequence shown here is derived from an EMBL/GenBank/DDBJ whole genome shotgun (WGS) entry which is preliminary data.</text>
</comment>
<proteinExistence type="predicted"/>
<dbReference type="Gene3D" id="1.10.238.160">
    <property type="match status" value="1"/>
</dbReference>
<dbReference type="PANTHER" id="PTHR36154">
    <property type="entry name" value="DNA-BINDING TRANSCRIPTIONAL ACTIVATOR ALPA"/>
    <property type="match status" value="1"/>
</dbReference>
<evidence type="ECO:0000313" key="2">
    <source>
        <dbReference type="Proteomes" id="UP000546536"/>
    </source>
</evidence>
<accession>A0ABX1V9J1</accession>
<dbReference type="PANTHER" id="PTHR36154:SF1">
    <property type="entry name" value="DNA-BINDING TRANSCRIPTIONAL ACTIVATOR ALPA"/>
    <property type="match status" value="1"/>
</dbReference>
<reference evidence="1 2" key="1">
    <citation type="submission" date="2020-04" db="EMBL/GenBank/DDBJ databases">
        <title>Acinetobacter Taxon 24.</title>
        <authorList>
            <person name="Nemec A."/>
            <person name="Radolfova-Krizova L."/>
            <person name="Higgins P.G."/>
            <person name="Spanelova P."/>
        </authorList>
    </citation>
    <scope>NUCLEOTIDE SEQUENCE [LARGE SCALE GENOMIC DNA]</scope>
    <source>
        <strain evidence="1 2">ANC 4279</strain>
    </source>
</reference>
<evidence type="ECO:0000313" key="1">
    <source>
        <dbReference type="EMBL" id="NNH88847.1"/>
    </source>
</evidence>
<dbReference type="Pfam" id="PF05930">
    <property type="entry name" value="Phage_AlpA"/>
    <property type="match status" value="1"/>
</dbReference>
<dbReference type="Proteomes" id="UP000546536">
    <property type="component" value="Unassembled WGS sequence"/>
</dbReference>
<name>A0ABX1V9J1_9GAMM</name>
<dbReference type="EMBL" id="JABERG010000023">
    <property type="protein sequence ID" value="NNH88847.1"/>
    <property type="molecule type" value="Genomic_DNA"/>
</dbReference>
<sequence>MLIPVTQLASMIHVSRSSLYDWMNPKSSRYDPTFPAPIKVGRATRWLLSEINNWIEAKAKARNNILLSTLTPQN</sequence>
<gene>
    <name evidence="1" type="ORF">HLH13_14280</name>
</gene>
<protein>
    <submittedName>
        <fullName evidence="1">AlpA family phage regulatory protein</fullName>
    </submittedName>
</protein>
<dbReference type="InterPro" id="IPR052931">
    <property type="entry name" value="Prophage_regulatory_activator"/>
</dbReference>